<feature type="compositionally biased region" description="Polar residues" evidence="1">
    <location>
        <begin position="21"/>
        <end position="34"/>
    </location>
</feature>
<dbReference type="SUPFAM" id="SSF53098">
    <property type="entry name" value="Ribonuclease H-like"/>
    <property type="match status" value="1"/>
</dbReference>
<dbReference type="AlphaFoldDB" id="A0A2G5S9P4"/>
<evidence type="ECO:0000256" key="1">
    <source>
        <dbReference type="SAM" id="MobiDB-lite"/>
    </source>
</evidence>
<dbReference type="EMBL" id="PDUG01000046">
    <property type="protein sequence ID" value="PIC11747.1"/>
    <property type="molecule type" value="Genomic_DNA"/>
</dbReference>
<dbReference type="Proteomes" id="UP000230233">
    <property type="component" value="Unassembled WGS sequence"/>
</dbReference>
<gene>
    <name evidence="2" type="ORF">B9Z55_028885</name>
</gene>
<dbReference type="OrthoDB" id="10626758at2759"/>
<evidence type="ECO:0000313" key="2">
    <source>
        <dbReference type="EMBL" id="PIC11747.1"/>
    </source>
</evidence>
<feature type="compositionally biased region" description="Basic and acidic residues" evidence="1">
    <location>
        <begin position="1"/>
        <end position="20"/>
    </location>
</feature>
<dbReference type="InterPro" id="IPR036397">
    <property type="entry name" value="RNaseH_sf"/>
</dbReference>
<organism evidence="2 3">
    <name type="scientific">Caenorhabditis nigoni</name>
    <dbReference type="NCBI Taxonomy" id="1611254"/>
    <lineage>
        <taxon>Eukaryota</taxon>
        <taxon>Metazoa</taxon>
        <taxon>Ecdysozoa</taxon>
        <taxon>Nematoda</taxon>
        <taxon>Chromadorea</taxon>
        <taxon>Rhabditida</taxon>
        <taxon>Rhabditina</taxon>
        <taxon>Rhabditomorpha</taxon>
        <taxon>Rhabditoidea</taxon>
        <taxon>Rhabditidae</taxon>
        <taxon>Peloderinae</taxon>
        <taxon>Caenorhabditis</taxon>
    </lineage>
</organism>
<evidence type="ECO:0000313" key="3">
    <source>
        <dbReference type="Proteomes" id="UP000230233"/>
    </source>
</evidence>
<name>A0A2G5S9P4_9PELO</name>
<accession>A0A2G5S9P4</accession>
<proteinExistence type="predicted"/>
<protein>
    <submittedName>
        <fullName evidence="2">Uncharacterized protein</fullName>
    </submittedName>
</protein>
<sequence>MISCQRDHYSKATRSSEDSLRTTVKTPTRYSLSTRSDRQPQEDRSWPWSPFSMFILELCCCGECTRRVVRRKSMMSFGRSIRREERIVVFGSEPLFKNRATDIQGDRPGRPKEKMALKDAAAAIGRNISKNETLSDWTVDELRRAQQHYAAMDVVILQPLYREWRRLNQH</sequence>
<keyword evidence="3" id="KW-1185">Reference proteome</keyword>
<comment type="caution">
    <text evidence="2">The sequence shown here is derived from an EMBL/GenBank/DDBJ whole genome shotgun (WGS) entry which is preliminary data.</text>
</comment>
<reference evidence="3" key="1">
    <citation type="submission" date="2017-10" db="EMBL/GenBank/DDBJ databases">
        <title>Rapid genome shrinkage in a self-fertile nematode reveals novel sperm competition proteins.</title>
        <authorList>
            <person name="Yin D."/>
            <person name="Schwarz E.M."/>
            <person name="Thomas C.G."/>
            <person name="Felde R.L."/>
            <person name="Korf I.F."/>
            <person name="Cutter A.D."/>
            <person name="Schartner C.M."/>
            <person name="Ralston E.J."/>
            <person name="Meyer B.J."/>
            <person name="Haag E.S."/>
        </authorList>
    </citation>
    <scope>NUCLEOTIDE SEQUENCE [LARGE SCALE GENOMIC DNA]</scope>
    <source>
        <strain evidence="3">JU1422</strain>
    </source>
</reference>
<dbReference type="GO" id="GO:0003676">
    <property type="term" value="F:nucleic acid binding"/>
    <property type="evidence" value="ECO:0007669"/>
    <property type="project" value="InterPro"/>
</dbReference>
<feature type="region of interest" description="Disordered" evidence="1">
    <location>
        <begin position="1"/>
        <end position="44"/>
    </location>
</feature>
<dbReference type="Gene3D" id="3.30.420.10">
    <property type="entry name" value="Ribonuclease H-like superfamily/Ribonuclease H"/>
    <property type="match status" value="1"/>
</dbReference>
<feature type="compositionally biased region" description="Basic and acidic residues" evidence="1">
    <location>
        <begin position="35"/>
        <end position="44"/>
    </location>
</feature>
<dbReference type="InterPro" id="IPR012337">
    <property type="entry name" value="RNaseH-like_sf"/>
</dbReference>